<keyword evidence="10" id="KW-0443">Lipid metabolism</keyword>
<dbReference type="EMBL" id="JACGWL010000006">
    <property type="protein sequence ID" value="KAK4400102.1"/>
    <property type="molecule type" value="Genomic_DNA"/>
</dbReference>
<dbReference type="SUPFAM" id="SSF54211">
    <property type="entry name" value="Ribosomal protein S5 domain 2-like"/>
    <property type="match status" value="3"/>
</dbReference>
<dbReference type="GO" id="GO:2001289">
    <property type="term" value="P:lipid X metabolic process"/>
    <property type="evidence" value="ECO:0007669"/>
    <property type="project" value="UniProtKB-ARBA"/>
</dbReference>
<comment type="function">
    <text evidence="12">Involved in the biosynthesis of lipid A, a phosphorylated glycolipid that in bacteria anchors the lipopolysaccharide to the outer membrane of the cell. Lipid A-like molecules in plants may serve as structural components of the outer membranes of mitochondria and/or chloroplasts, or may be involved in signal transduction or plant defense responses.</text>
</comment>
<comment type="similarity">
    <text evidence="3">Belongs to the LpxC family.</text>
</comment>
<evidence type="ECO:0000256" key="1">
    <source>
        <dbReference type="ARBA" id="ARBA00001947"/>
    </source>
</evidence>
<dbReference type="InterPro" id="IPR011334">
    <property type="entry name" value="UDP-acyl_GlcNac_deAcase_C"/>
</dbReference>
<keyword evidence="7" id="KW-0479">Metal-binding</keyword>
<dbReference type="AlphaFoldDB" id="A0AAE1WV16"/>
<keyword evidence="14" id="KW-1185">Reference proteome</keyword>
<comment type="caution">
    <text evidence="13">The sequence shown here is derived from an EMBL/GenBank/DDBJ whole genome shotgun (WGS) entry which is preliminary data.</text>
</comment>
<proteinExistence type="inferred from homology"/>
<dbReference type="GO" id="GO:0009245">
    <property type="term" value="P:lipid A biosynthetic process"/>
    <property type="evidence" value="ECO:0007669"/>
    <property type="project" value="UniProtKB-KW"/>
</dbReference>
<dbReference type="EC" id="3.5.1.108" evidence="4"/>
<evidence type="ECO:0000256" key="7">
    <source>
        <dbReference type="ARBA" id="ARBA00022723"/>
    </source>
</evidence>
<evidence type="ECO:0000256" key="8">
    <source>
        <dbReference type="ARBA" id="ARBA00022801"/>
    </source>
</evidence>
<dbReference type="GO" id="GO:0103117">
    <property type="term" value="F:UDP-3-O-acyl-N-acetylglucosamine deacetylase activity"/>
    <property type="evidence" value="ECO:0007669"/>
    <property type="project" value="UniProtKB-EC"/>
</dbReference>
<comment type="pathway">
    <text evidence="2">Glycolipid biosynthesis; lipid IV(A) biosynthesis; lipid IV(A) from (3R)-3-hydroxytetradecanoyl-[acyl-carrier-protein] and UDP-N-acetyl-alpha-D-glucosamine: step 2/6.</text>
</comment>
<dbReference type="Pfam" id="PF03331">
    <property type="entry name" value="LpxC"/>
    <property type="match status" value="2"/>
</dbReference>
<protein>
    <recommendedName>
        <fullName evidence="4">UDP-3-O-acyl-N-acetylglucosamine deacetylase</fullName>
        <ecNumber evidence="4">3.5.1.108</ecNumber>
    </recommendedName>
</protein>
<evidence type="ECO:0000256" key="3">
    <source>
        <dbReference type="ARBA" id="ARBA00006170"/>
    </source>
</evidence>
<evidence type="ECO:0000256" key="12">
    <source>
        <dbReference type="ARBA" id="ARBA00024987"/>
    </source>
</evidence>
<dbReference type="Gene3D" id="3.30.230.20">
    <property type="entry name" value="lpxc deacetylase, domain 1"/>
    <property type="match status" value="1"/>
</dbReference>
<dbReference type="PANTHER" id="PTHR33694:SF1">
    <property type="entry name" value="UDP-3-O-ACYL-N-ACETYLGLUCOSAMINE DEACETYLASE 1, MITOCHONDRIAL-RELATED"/>
    <property type="match status" value="1"/>
</dbReference>
<reference evidence="13" key="1">
    <citation type="submission" date="2020-06" db="EMBL/GenBank/DDBJ databases">
        <authorList>
            <person name="Li T."/>
            <person name="Hu X."/>
            <person name="Zhang T."/>
            <person name="Song X."/>
            <person name="Zhang H."/>
            <person name="Dai N."/>
            <person name="Sheng W."/>
            <person name="Hou X."/>
            <person name="Wei L."/>
        </authorList>
    </citation>
    <scope>NUCLEOTIDE SEQUENCE</scope>
    <source>
        <strain evidence="13">K16</strain>
        <tissue evidence="13">Leaf</tissue>
    </source>
</reference>
<keyword evidence="6" id="KW-0441">Lipid A biosynthesis</keyword>
<evidence type="ECO:0000256" key="2">
    <source>
        <dbReference type="ARBA" id="ARBA00005002"/>
    </source>
</evidence>
<name>A0AAE1WV16_9LAMI</name>
<sequence length="405" mass="44582">MSLAAGFKFLKTRSSVLSWKPTGKLQQTVADCVERTGRGLHSGDISTVRIVPEAPRVGRYFSFQSNVIHASIDNALKETPLCTTLSKDGYSVRTVEHLLSALEASGVDNCRIEIEGSGDCDRSVEVPIFDGSAREWVEAIDQAGLKVAVDLDGKSCEKLAPYLNEPVHVTKNDSFLAAFPCSKVNITYGIDFPQATAIGRQWFSSTLLDESFYSKQIASSRTFCIYEEVEHMRNLGLIKGGSSETAIICSKKEVEKCSWRCCASKGLGVVVLSNGAMFHVPRSKRFMEEMIISSLSYGNGRREETDAKIDKVLMRPGFNWKMDSEGLTGSMSRGWLNPPLRYDDEACRHKVLDLIGDISLLAQDGNQGLLVAHIVAYKAGHSLHTEFVRCISEVNVAFASEELTT</sequence>
<evidence type="ECO:0000256" key="4">
    <source>
        <dbReference type="ARBA" id="ARBA00012745"/>
    </source>
</evidence>
<evidence type="ECO:0000256" key="5">
    <source>
        <dbReference type="ARBA" id="ARBA00022516"/>
    </source>
</evidence>
<evidence type="ECO:0000256" key="11">
    <source>
        <dbReference type="ARBA" id="ARBA00024535"/>
    </source>
</evidence>
<accession>A0AAE1WV16</accession>
<organism evidence="13 14">
    <name type="scientific">Sesamum angolense</name>
    <dbReference type="NCBI Taxonomy" id="2727404"/>
    <lineage>
        <taxon>Eukaryota</taxon>
        <taxon>Viridiplantae</taxon>
        <taxon>Streptophyta</taxon>
        <taxon>Embryophyta</taxon>
        <taxon>Tracheophyta</taxon>
        <taxon>Spermatophyta</taxon>
        <taxon>Magnoliopsida</taxon>
        <taxon>eudicotyledons</taxon>
        <taxon>Gunneridae</taxon>
        <taxon>Pentapetalae</taxon>
        <taxon>asterids</taxon>
        <taxon>lamiids</taxon>
        <taxon>Lamiales</taxon>
        <taxon>Pedaliaceae</taxon>
        <taxon>Sesamum</taxon>
    </lineage>
</organism>
<dbReference type="InterPro" id="IPR015870">
    <property type="entry name" value="UDP-acyl_N-AcGlcN_deAcase_N"/>
</dbReference>
<evidence type="ECO:0000313" key="13">
    <source>
        <dbReference type="EMBL" id="KAK4400102.1"/>
    </source>
</evidence>
<comment type="cofactor">
    <cofactor evidence="1">
        <name>Zn(2+)</name>
        <dbReference type="ChEBI" id="CHEBI:29105"/>
    </cofactor>
</comment>
<dbReference type="Gene3D" id="3.30.1700.10">
    <property type="entry name" value="lpxc deacetylase, domain 2"/>
    <property type="match status" value="1"/>
</dbReference>
<keyword evidence="9" id="KW-0862">Zinc</keyword>
<evidence type="ECO:0000256" key="10">
    <source>
        <dbReference type="ARBA" id="ARBA00023098"/>
    </source>
</evidence>
<dbReference type="InterPro" id="IPR020568">
    <property type="entry name" value="Ribosomal_Su5_D2-typ_SF"/>
</dbReference>
<evidence type="ECO:0000313" key="14">
    <source>
        <dbReference type="Proteomes" id="UP001289374"/>
    </source>
</evidence>
<evidence type="ECO:0000256" key="9">
    <source>
        <dbReference type="ARBA" id="ARBA00022833"/>
    </source>
</evidence>
<gene>
    <name evidence="13" type="ORF">Sango_1116300</name>
</gene>
<dbReference type="GO" id="GO:0016020">
    <property type="term" value="C:membrane"/>
    <property type="evidence" value="ECO:0007669"/>
    <property type="project" value="GOC"/>
</dbReference>
<evidence type="ECO:0000256" key="6">
    <source>
        <dbReference type="ARBA" id="ARBA00022556"/>
    </source>
</evidence>
<dbReference type="GO" id="GO:0046872">
    <property type="term" value="F:metal ion binding"/>
    <property type="evidence" value="ECO:0007669"/>
    <property type="project" value="UniProtKB-KW"/>
</dbReference>
<reference evidence="13" key="2">
    <citation type="journal article" date="2024" name="Plant">
        <title>Genomic evolution and insights into agronomic trait innovations of Sesamum species.</title>
        <authorList>
            <person name="Miao H."/>
            <person name="Wang L."/>
            <person name="Qu L."/>
            <person name="Liu H."/>
            <person name="Sun Y."/>
            <person name="Le M."/>
            <person name="Wang Q."/>
            <person name="Wei S."/>
            <person name="Zheng Y."/>
            <person name="Lin W."/>
            <person name="Duan Y."/>
            <person name="Cao H."/>
            <person name="Xiong S."/>
            <person name="Wang X."/>
            <person name="Wei L."/>
            <person name="Li C."/>
            <person name="Ma Q."/>
            <person name="Ju M."/>
            <person name="Zhao R."/>
            <person name="Li G."/>
            <person name="Mu C."/>
            <person name="Tian Q."/>
            <person name="Mei H."/>
            <person name="Zhang T."/>
            <person name="Gao T."/>
            <person name="Zhang H."/>
        </authorList>
    </citation>
    <scope>NUCLEOTIDE SEQUENCE</scope>
    <source>
        <strain evidence="13">K16</strain>
    </source>
</reference>
<keyword evidence="5" id="KW-0444">Lipid biosynthesis</keyword>
<keyword evidence="8" id="KW-0378">Hydrolase</keyword>
<dbReference type="Proteomes" id="UP001289374">
    <property type="component" value="Unassembled WGS sequence"/>
</dbReference>
<dbReference type="InterPro" id="IPR004463">
    <property type="entry name" value="UDP-acyl_GlcNac_deAcase"/>
</dbReference>
<dbReference type="GO" id="GO:0005739">
    <property type="term" value="C:mitochondrion"/>
    <property type="evidence" value="ECO:0007669"/>
    <property type="project" value="UniProtKB-ARBA"/>
</dbReference>
<dbReference type="PANTHER" id="PTHR33694">
    <property type="entry name" value="UDP-3-O-ACYL-N-ACETYLGLUCOSAMINE DEACETYLASE 1, MITOCHONDRIAL-RELATED"/>
    <property type="match status" value="1"/>
</dbReference>
<comment type="catalytic activity">
    <reaction evidence="11">
        <text>a UDP-3-O-[(3R)-3-hydroxyacyl]-N-acetyl-alpha-D-glucosamine + H2O = a UDP-3-O-[(3R)-3-hydroxyacyl]-alpha-D-glucosamine + acetate</text>
        <dbReference type="Rhea" id="RHEA:67816"/>
        <dbReference type="ChEBI" id="CHEBI:15377"/>
        <dbReference type="ChEBI" id="CHEBI:30089"/>
        <dbReference type="ChEBI" id="CHEBI:137740"/>
        <dbReference type="ChEBI" id="CHEBI:173225"/>
        <dbReference type="EC" id="3.5.1.108"/>
    </reaction>
</comment>